<organism evidence="4 5">
    <name type="scientific">candidate division MSBL1 archaeon SCGC-AAA259B11</name>
    <dbReference type="NCBI Taxonomy" id="1698260"/>
    <lineage>
        <taxon>Archaea</taxon>
        <taxon>Methanobacteriati</taxon>
        <taxon>Methanobacteriota</taxon>
        <taxon>candidate division MSBL1</taxon>
    </lineage>
</organism>
<dbReference type="PANTHER" id="PTHR39198:SF1">
    <property type="entry name" value="ALPHA-GALACTOSIDASE NEW3 DOMAIN-CONTAINING PROTEIN"/>
    <property type="match status" value="1"/>
</dbReference>
<gene>
    <name evidence="4" type="ORF">AKJ61_04035</name>
</gene>
<dbReference type="AlphaFoldDB" id="A0A133U3W6"/>
<dbReference type="EMBL" id="LHXK01000073">
    <property type="protein sequence ID" value="KXA88866.1"/>
    <property type="molecule type" value="Genomic_DNA"/>
</dbReference>
<evidence type="ECO:0000313" key="5">
    <source>
        <dbReference type="Proteomes" id="UP000070184"/>
    </source>
</evidence>
<dbReference type="InterPro" id="IPR018905">
    <property type="entry name" value="A-galactase_NEW3"/>
</dbReference>
<sequence>MEVKSAYVETGGESSLTLRISPPTDTKEGTYPVEVKALDQEGNVLDTLEILVEVKPSAVTGIEVQTKYSRMEGPPGKKMEFTIDVTNHGDRKTINYGVNVQGQGGWSTNISPRFEDKSINSQSFEAGEEKTINLAVTPPETVKPDDYKVDFVASSGAVKDNLSLIVSIPGTYKLDLTTKTGRLNTKVERGSTGTVQLVMRNRGSAPLKNIQLSTGYSLPSGWSTEFNPETVPVIEPKSQKTVELTVETADDTVPGDYSFEIRANATEPYDRTASFDLRVTVSPGTSWGFVGIGIIGIILAGLFLMFWRFGRR</sequence>
<dbReference type="PANTHER" id="PTHR39198">
    <property type="entry name" value="HYPOTHETICAL MEMBRANE PROTEIN, CONSERVED"/>
    <property type="match status" value="1"/>
</dbReference>
<comment type="caution">
    <text evidence="4">The sequence shown here is derived from an EMBL/GenBank/DDBJ whole genome shotgun (WGS) entry which is preliminary data.</text>
</comment>
<dbReference type="InterPro" id="IPR013783">
    <property type="entry name" value="Ig-like_fold"/>
</dbReference>
<dbReference type="Pfam" id="PF10633">
    <property type="entry name" value="NPCBM_assoc"/>
    <property type="match status" value="2"/>
</dbReference>
<keyword evidence="2" id="KW-1133">Transmembrane helix</keyword>
<feature type="domain" description="Alpha-galactosidase NEW3" evidence="3">
    <location>
        <begin position="75"/>
        <end position="154"/>
    </location>
</feature>
<protein>
    <recommendedName>
        <fullName evidence="3">Alpha-galactosidase NEW3 domain-containing protein</fullName>
    </recommendedName>
</protein>
<feature type="region of interest" description="Disordered" evidence="1">
    <location>
        <begin position="1"/>
        <end position="27"/>
    </location>
</feature>
<proteinExistence type="predicted"/>
<keyword evidence="2" id="KW-0472">Membrane</keyword>
<keyword evidence="5" id="KW-1185">Reference proteome</keyword>
<evidence type="ECO:0000259" key="3">
    <source>
        <dbReference type="Pfam" id="PF10633"/>
    </source>
</evidence>
<feature type="transmembrane region" description="Helical" evidence="2">
    <location>
        <begin position="287"/>
        <end position="307"/>
    </location>
</feature>
<dbReference type="Gene3D" id="2.60.40.10">
    <property type="entry name" value="Immunoglobulins"/>
    <property type="match status" value="1"/>
</dbReference>
<feature type="domain" description="Alpha-galactosidase NEW3" evidence="3">
    <location>
        <begin position="187"/>
        <end position="264"/>
    </location>
</feature>
<evidence type="ECO:0000256" key="1">
    <source>
        <dbReference type="SAM" id="MobiDB-lite"/>
    </source>
</evidence>
<evidence type="ECO:0000256" key="2">
    <source>
        <dbReference type="SAM" id="Phobius"/>
    </source>
</evidence>
<accession>A0A133U3W6</accession>
<reference evidence="4 5" key="1">
    <citation type="journal article" date="2016" name="Sci. Rep.">
        <title>Metabolic traits of an uncultured archaeal lineage -MSBL1- from brine pools of the Red Sea.</title>
        <authorList>
            <person name="Mwirichia R."/>
            <person name="Alam I."/>
            <person name="Rashid M."/>
            <person name="Vinu M."/>
            <person name="Ba-Alawi W."/>
            <person name="Anthony Kamau A."/>
            <person name="Kamanda Ngugi D."/>
            <person name="Goker M."/>
            <person name="Klenk H.P."/>
            <person name="Bajic V."/>
            <person name="Stingl U."/>
        </authorList>
    </citation>
    <scope>NUCLEOTIDE SEQUENCE [LARGE SCALE GENOMIC DNA]</scope>
    <source>
        <strain evidence="4">SCGC-AAA259B11</strain>
    </source>
</reference>
<name>A0A133U3W6_9EURY</name>
<keyword evidence="2" id="KW-0812">Transmembrane</keyword>
<dbReference type="Proteomes" id="UP000070184">
    <property type="component" value="Unassembled WGS sequence"/>
</dbReference>
<evidence type="ECO:0000313" key="4">
    <source>
        <dbReference type="EMBL" id="KXA88866.1"/>
    </source>
</evidence>